<dbReference type="GO" id="GO:0008790">
    <property type="term" value="F:arabinose isomerase activity"/>
    <property type="evidence" value="ECO:0007669"/>
    <property type="project" value="TreeGrafter"/>
</dbReference>
<dbReference type="InterPro" id="IPR009015">
    <property type="entry name" value="Fucose_isomerase_N/cen_sf"/>
</dbReference>
<dbReference type="GO" id="GO:0008736">
    <property type="term" value="F:L-fucose isomerase activity"/>
    <property type="evidence" value="ECO:0007669"/>
    <property type="project" value="InterPro"/>
</dbReference>
<dbReference type="GO" id="GO:0005737">
    <property type="term" value="C:cytoplasm"/>
    <property type="evidence" value="ECO:0007669"/>
    <property type="project" value="InterPro"/>
</dbReference>
<keyword evidence="1" id="KW-0413">Isomerase</keyword>
<dbReference type="GO" id="GO:0042355">
    <property type="term" value="P:L-fucose catabolic process"/>
    <property type="evidence" value="ECO:0007669"/>
    <property type="project" value="TreeGrafter"/>
</dbReference>
<name>X0VLX9_9ZZZZ</name>
<dbReference type="PANTHER" id="PTHR37840:SF1">
    <property type="entry name" value="L-FUCOSE ISOMERASE"/>
    <property type="match status" value="1"/>
</dbReference>
<feature type="non-terminal residue" evidence="3">
    <location>
        <position position="182"/>
    </location>
</feature>
<evidence type="ECO:0000313" key="3">
    <source>
        <dbReference type="EMBL" id="GAG12207.1"/>
    </source>
</evidence>
<dbReference type="GO" id="GO:0030145">
    <property type="term" value="F:manganese ion binding"/>
    <property type="evidence" value="ECO:0007669"/>
    <property type="project" value="InterPro"/>
</dbReference>
<dbReference type="PANTHER" id="PTHR37840">
    <property type="entry name" value="L-FUCOSE ISOMERASE"/>
    <property type="match status" value="1"/>
</dbReference>
<dbReference type="SUPFAM" id="SSF53743">
    <property type="entry name" value="FucI/AraA N-terminal and middle domains"/>
    <property type="match status" value="1"/>
</dbReference>
<evidence type="ECO:0000256" key="2">
    <source>
        <dbReference type="ARBA" id="ARBA00023277"/>
    </source>
</evidence>
<protein>
    <submittedName>
        <fullName evidence="3">Uncharacterized protein</fullName>
    </submittedName>
</protein>
<reference evidence="3" key="1">
    <citation type="journal article" date="2014" name="Front. Microbiol.">
        <title>High frequency of phylogenetically diverse reductive dehalogenase-homologous genes in deep subseafloor sedimentary metagenomes.</title>
        <authorList>
            <person name="Kawai M."/>
            <person name="Futagami T."/>
            <person name="Toyoda A."/>
            <person name="Takaki Y."/>
            <person name="Nishi S."/>
            <person name="Hori S."/>
            <person name="Arai W."/>
            <person name="Tsubouchi T."/>
            <person name="Morono Y."/>
            <person name="Uchiyama I."/>
            <person name="Ito T."/>
            <person name="Fujiyama A."/>
            <person name="Inagaki F."/>
            <person name="Takami H."/>
        </authorList>
    </citation>
    <scope>NUCLEOTIDE SEQUENCE</scope>
    <source>
        <strain evidence="3">Expedition CK06-06</strain>
    </source>
</reference>
<organism evidence="3">
    <name type="scientific">marine sediment metagenome</name>
    <dbReference type="NCBI Taxonomy" id="412755"/>
    <lineage>
        <taxon>unclassified sequences</taxon>
        <taxon>metagenomes</taxon>
        <taxon>ecological metagenomes</taxon>
    </lineage>
</organism>
<proteinExistence type="predicted"/>
<dbReference type="AlphaFoldDB" id="X0VLX9"/>
<dbReference type="InterPro" id="IPR005763">
    <property type="entry name" value="Fucose_isomerase"/>
</dbReference>
<dbReference type="GO" id="GO:0019571">
    <property type="term" value="P:D-arabinose catabolic process"/>
    <property type="evidence" value="ECO:0007669"/>
    <property type="project" value="TreeGrafter"/>
</dbReference>
<keyword evidence="2" id="KW-0119">Carbohydrate metabolism</keyword>
<evidence type="ECO:0000256" key="1">
    <source>
        <dbReference type="ARBA" id="ARBA00023235"/>
    </source>
</evidence>
<comment type="caution">
    <text evidence="3">The sequence shown here is derived from an EMBL/GenBank/DDBJ whole genome shotgun (WGS) entry which is preliminary data.</text>
</comment>
<dbReference type="Gene3D" id="3.40.275.10">
    <property type="entry name" value="L-fucose Isomerase, Chain A, domain 2"/>
    <property type="match status" value="1"/>
</dbReference>
<dbReference type="EMBL" id="BARS01022199">
    <property type="protein sequence ID" value="GAG12207.1"/>
    <property type="molecule type" value="Genomic_DNA"/>
</dbReference>
<sequence>MREEFEGQAVSEKSLPYFRAATAKARLRGQVFGLFGGRSLGIDTGTFDPLQWKRMFGVDTEHIDQLEIIRRADLVPEDQTTHMVNWLEKNVAQVDYGKGKLTREKLAFQVRCYLATKEIIAENRMDFIAIKCMPDLTTHFVPQCISAALMPGPYDAQGSKEPVAMACEADGDGALTMEILKQ</sequence>
<dbReference type="InterPro" id="IPR038392">
    <property type="entry name" value="Fucose_isomerase_dom2_sf"/>
</dbReference>
<gene>
    <name evidence="3" type="ORF">S01H1_35522</name>
</gene>
<accession>X0VLX9</accession>